<protein>
    <submittedName>
        <fullName evidence="2">Probable n-acetyltransferase hls1</fullName>
    </submittedName>
</protein>
<dbReference type="PANTHER" id="PTHR47370">
    <property type="entry name" value="ACYL-COA N-ACYLTRANSFERASES (NAT) SUPERFAMILY PROTEIN"/>
    <property type="match status" value="1"/>
</dbReference>
<dbReference type="Proteomes" id="UP000653305">
    <property type="component" value="Unassembled WGS sequence"/>
</dbReference>
<evidence type="ECO:0000313" key="3">
    <source>
        <dbReference type="Proteomes" id="UP000653305"/>
    </source>
</evidence>
<gene>
    <name evidence="2" type="ORF">PHJA_000034400</name>
</gene>
<dbReference type="EMBL" id="BMAC01000002">
    <property type="protein sequence ID" value="GFP78909.1"/>
    <property type="molecule type" value="Genomic_DNA"/>
</dbReference>
<keyword evidence="2" id="KW-0808">Transferase</keyword>
<dbReference type="OrthoDB" id="41532at2759"/>
<evidence type="ECO:0000313" key="2">
    <source>
        <dbReference type="EMBL" id="GFP78909.1"/>
    </source>
</evidence>
<keyword evidence="3" id="KW-1185">Reference proteome</keyword>
<feature type="region of interest" description="Disordered" evidence="1">
    <location>
        <begin position="46"/>
        <end position="79"/>
    </location>
</feature>
<organism evidence="2 3">
    <name type="scientific">Phtheirospermum japonicum</name>
    <dbReference type="NCBI Taxonomy" id="374723"/>
    <lineage>
        <taxon>Eukaryota</taxon>
        <taxon>Viridiplantae</taxon>
        <taxon>Streptophyta</taxon>
        <taxon>Embryophyta</taxon>
        <taxon>Tracheophyta</taxon>
        <taxon>Spermatophyta</taxon>
        <taxon>Magnoliopsida</taxon>
        <taxon>eudicotyledons</taxon>
        <taxon>Gunneridae</taxon>
        <taxon>Pentapetalae</taxon>
        <taxon>asterids</taxon>
        <taxon>lamiids</taxon>
        <taxon>Lamiales</taxon>
        <taxon>Orobanchaceae</taxon>
        <taxon>Orobanchaceae incertae sedis</taxon>
        <taxon>Phtheirospermum</taxon>
    </lineage>
</organism>
<dbReference type="GO" id="GO:0016740">
    <property type="term" value="F:transferase activity"/>
    <property type="evidence" value="ECO:0007669"/>
    <property type="project" value="UniProtKB-KW"/>
</dbReference>
<dbReference type="AlphaFoldDB" id="A0A830B0Z0"/>
<dbReference type="InterPro" id="IPR052810">
    <property type="entry name" value="Plant_NAT"/>
</dbReference>
<sequence>MAPNIVTWPRKTTTNLPLISSLTSAATPSSATRAILVQPVFAHRIRIPSRGRDRQAPPGPTPTPSTAATSPPPSSSRADVDAVLNNKLSLGTFLAVPRGSSAAVSWPGRRRFPGEPAGVVGGAQRVELQGRVHARGPWRVAREESACQDHEVTGPGFSVAGLPVSARDFQAFGFHFLYGLGGDGPNAGKYVRALCGLAHNLARERGCGVVATEVGEPGAAQLRGSALEESIVRRGFVVHQAARGRLQ</sequence>
<reference evidence="2" key="1">
    <citation type="submission" date="2020-07" db="EMBL/GenBank/DDBJ databases">
        <title>Ethylene signaling mediates host invasion by parasitic plants.</title>
        <authorList>
            <person name="Yoshida S."/>
        </authorList>
    </citation>
    <scope>NUCLEOTIDE SEQUENCE</scope>
    <source>
        <strain evidence="2">Okayama</strain>
    </source>
</reference>
<comment type="caution">
    <text evidence="2">The sequence shown here is derived from an EMBL/GenBank/DDBJ whole genome shotgun (WGS) entry which is preliminary data.</text>
</comment>
<evidence type="ECO:0000256" key="1">
    <source>
        <dbReference type="SAM" id="MobiDB-lite"/>
    </source>
</evidence>
<proteinExistence type="predicted"/>
<accession>A0A830B0Z0</accession>
<name>A0A830B0Z0_9LAMI</name>
<dbReference type="PANTHER" id="PTHR47370:SF10">
    <property type="entry name" value="N-ACETYLTRANSFERASE HLS1-RELATED"/>
    <property type="match status" value="1"/>
</dbReference>